<accession>A0A369J8U0</accession>
<organism evidence="1 2">
    <name type="scientific">Hypsizygus marmoreus</name>
    <name type="common">White beech mushroom</name>
    <name type="synonym">Agaricus marmoreus</name>
    <dbReference type="NCBI Taxonomy" id="39966"/>
    <lineage>
        <taxon>Eukaryota</taxon>
        <taxon>Fungi</taxon>
        <taxon>Dikarya</taxon>
        <taxon>Basidiomycota</taxon>
        <taxon>Agaricomycotina</taxon>
        <taxon>Agaricomycetes</taxon>
        <taxon>Agaricomycetidae</taxon>
        <taxon>Agaricales</taxon>
        <taxon>Tricholomatineae</taxon>
        <taxon>Lyophyllaceae</taxon>
        <taxon>Hypsizygus</taxon>
    </lineage>
</organism>
<keyword evidence="2" id="KW-1185">Reference proteome</keyword>
<reference evidence="1" key="1">
    <citation type="submission" date="2018-04" db="EMBL/GenBank/DDBJ databases">
        <title>Whole genome sequencing of Hypsizygus marmoreus.</title>
        <authorList>
            <person name="Choi I.-G."/>
            <person name="Min B."/>
            <person name="Kim J.-G."/>
            <person name="Kim S."/>
            <person name="Oh Y.-L."/>
            <person name="Kong W.-S."/>
            <person name="Park H."/>
            <person name="Jeong J."/>
            <person name="Song E.-S."/>
        </authorList>
    </citation>
    <scope>NUCLEOTIDE SEQUENCE [LARGE SCALE GENOMIC DNA]</scope>
    <source>
        <strain evidence="1">51987-8</strain>
    </source>
</reference>
<evidence type="ECO:0000313" key="1">
    <source>
        <dbReference type="EMBL" id="RDB16163.1"/>
    </source>
</evidence>
<comment type="caution">
    <text evidence="1">The sequence shown here is derived from an EMBL/GenBank/DDBJ whole genome shotgun (WGS) entry which is preliminary data.</text>
</comment>
<gene>
    <name evidence="1" type="ORF">Hypma_003332</name>
</gene>
<evidence type="ECO:0000313" key="2">
    <source>
        <dbReference type="Proteomes" id="UP000076154"/>
    </source>
</evidence>
<dbReference type="Proteomes" id="UP000076154">
    <property type="component" value="Unassembled WGS sequence"/>
</dbReference>
<sequence length="61" mass="6640">MPIDSAWFTGELKIPQPGCSIDNETMLREANIVPGGDNHDDGPPMADVRKQLKLEYAGGRS</sequence>
<dbReference type="InParanoid" id="A0A369J8U0"/>
<protein>
    <submittedName>
        <fullName evidence="1">Uncharacterized protein</fullName>
    </submittedName>
</protein>
<dbReference type="AlphaFoldDB" id="A0A369J8U0"/>
<proteinExistence type="predicted"/>
<name>A0A369J8U0_HYPMA</name>
<dbReference type="EMBL" id="LUEZ02000131">
    <property type="protein sequence ID" value="RDB16163.1"/>
    <property type="molecule type" value="Genomic_DNA"/>
</dbReference>